<dbReference type="SMR" id="A0A290WHN4"/>
<dbReference type="Gene3D" id="3.40.50.720">
    <property type="entry name" value="NAD(P)-binding Rossmann-like Domain"/>
    <property type="match status" value="1"/>
</dbReference>
<evidence type="ECO:0000313" key="4">
    <source>
        <dbReference type="EMBL" id="ATD50207.1"/>
    </source>
</evidence>
<dbReference type="AlphaFoldDB" id="A0A290WHN4"/>
<dbReference type="Pfam" id="PF05368">
    <property type="entry name" value="NmrA"/>
    <property type="match status" value="1"/>
</dbReference>
<dbReference type="CDD" id="cd05251">
    <property type="entry name" value="NmrA_like_SDR_a"/>
    <property type="match status" value="1"/>
</dbReference>
<dbReference type="InterPro" id="IPR051164">
    <property type="entry name" value="NmrA-like_oxidored"/>
</dbReference>
<evidence type="ECO:0000259" key="3">
    <source>
        <dbReference type="Pfam" id="PF05368"/>
    </source>
</evidence>
<dbReference type="PANTHER" id="PTHR42748">
    <property type="entry name" value="NITROGEN METABOLITE REPRESSION PROTEIN NMRA FAMILY MEMBER"/>
    <property type="match status" value="1"/>
</dbReference>
<dbReference type="SUPFAM" id="SSF51735">
    <property type="entry name" value="NAD(P)-binding Rossmann-fold domains"/>
    <property type="match status" value="1"/>
</dbReference>
<proteinExistence type="inferred from homology"/>
<dbReference type="Gene3D" id="3.90.25.10">
    <property type="entry name" value="UDP-galactose 4-epimerase, domain 1"/>
    <property type="match status" value="1"/>
</dbReference>
<dbReference type="InterPro" id="IPR036291">
    <property type="entry name" value="NAD(P)-bd_dom_sf"/>
</dbReference>
<dbReference type="PANTHER" id="PTHR42748:SF11">
    <property type="entry name" value="NMRA-LIKE DOMAIN-CONTAINING PROTEIN"/>
    <property type="match status" value="1"/>
</dbReference>
<comment type="similarity">
    <text evidence="1">Belongs to the NmrA-type oxidoreductase family.</text>
</comment>
<keyword evidence="2" id="KW-0521">NADP</keyword>
<dbReference type="EMBL" id="MF946582">
    <property type="protein sequence ID" value="ATD50207.1"/>
    <property type="molecule type" value="Genomic_DNA"/>
</dbReference>
<dbReference type="GO" id="GO:0005634">
    <property type="term" value="C:nucleus"/>
    <property type="evidence" value="ECO:0007669"/>
    <property type="project" value="TreeGrafter"/>
</dbReference>
<organism evidence="4">
    <name type="scientific">Verticillium dahliae</name>
    <name type="common">Verticillium wilt</name>
    <dbReference type="NCBI Taxonomy" id="27337"/>
    <lineage>
        <taxon>Eukaryota</taxon>
        <taxon>Fungi</taxon>
        <taxon>Dikarya</taxon>
        <taxon>Ascomycota</taxon>
        <taxon>Pezizomycotina</taxon>
        <taxon>Sordariomycetes</taxon>
        <taxon>Hypocreomycetidae</taxon>
        <taxon>Glomerellales</taxon>
        <taxon>Plectosphaerellaceae</taxon>
        <taxon>Verticillium</taxon>
    </lineage>
</organism>
<dbReference type="InterPro" id="IPR008030">
    <property type="entry name" value="NmrA-like"/>
</dbReference>
<accession>A0A290WHN4</accession>
<protein>
    <recommendedName>
        <fullName evidence="3">NmrA-like domain-containing protein</fullName>
    </recommendedName>
</protein>
<feature type="domain" description="NmrA-like" evidence="3">
    <location>
        <begin position="3"/>
        <end position="305"/>
    </location>
</feature>
<reference evidence="4" key="1">
    <citation type="submission" date="2017-09" db="EMBL/GenBank/DDBJ databases">
        <title>Comparative Genomics Reveals Cotton-specific Virulence Factors in Flexible Genomic Regions in Verticillium dahliae and Evidence of Horizontal Gene Transfer from Fusarium.</title>
        <authorList>
            <person name="Chen J."/>
            <person name="Liu C."/>
            <person name="Gui Y."/>
            <person name="Si K."/>
            <person name="Zhang D."/>
            <person name="Wang J."/>
            <person name="Short D."/>
            <person name="Huang J."/>
            <person name="Li N."/>
            <person name="Liang Y."/>
            <person name="Zhang W."/>
            <person name="Yang L."/>
            <person name="Ma X."/>
            <person name="Li T."/>
            <person name="Zhou L."/>
            <person name="Wang B."/>
            <person name="Bao Y."/>
            <person name="Subbarao K."/>
            <person name="Zhang G."/>
            <person name="Dai X."/>
        </authorList>
    </citation>
    <scope>NUCLEOTIDE SEQUENCE</scope>
    <source>
        <strain evidence="4">Vd991</strain>
    </source>
</reference>
<name>A0A290WHN4_VERDA</name>
<evidence type="ECO:0000256" key="1">
    <source>
        <dbReference type="ARBA" id="ARBA00006328"/>
    </source>
</evidence>
<dbReference type="PHI-base" id="PHI:7704"/>
<evidence type="ECO:0000256" key="2">
    <source>
        <dbReference type="ARBA" id="ARBA00022857"/>
    </source>
</evidence>
<sequence length="313" mass="34897">MPRKLLTIFGATGNQGGSVANYVLADKELSQQYSVRGITRSASNPKAQALKSKGASIIEADLDKPSTLMDALNGTHTLFFLTNTQPGAQSREIEVRQAKSLLDEALKQDIKYIIFSSLPNASKISNGKLQHVHHFDIKAEIEQQIRSLPIKSSFFAPAAFMQNFLSVHMAPQPSPANDGSYILGNLCDVSTKYPLIDITDTGKWVGAVLADPEKYAGKRFAAAERCYTWEEMARILSSVTGKTVVHRKVPDDVFKGFMPEVMRDQLFEMWALCRDYGYYGASMQDEVEWAARQARGKLTSLEEFLKKVEFKLE</sequence>